<feature type="region of interest" description="Disordered" evidence="3">
    <location>
        <begin position="431"/>
        <end position="460"/>
    </location>
</feature>
<dbReference type="SUPFAM" id="SSF49785">
    <property type="entry name" value="Galactose-binding domain-like"/>
    <property type="match status" value="2"/>
</dbReference>
<evidence type="ECO:0000256" key="1">
    <source>
        <dbReference type="ARBA" id="ARBA00023180"/>
    </source>
</evidence>
<protein>
    <recommendedName>
        <fullName evidence="8">G8 domain-containing protein</fullName>
    </recommendedName>
</protein>
<dbReference type="InterPro" id="IPR008979">
    <property type="entry name" value="Galactose-bd-like_sf"/>
</dbReference>
<dbReference type="PROSITE" id="PS50022">
    <property type="entry name" value="FA58C_3"/>
    <property type="match status" value="1"/>
</dbReference>
<organism evidence="7">
    <name type="scientific">Chromera velia CCMP2878</name>
    <dbReference type="NCBI Taxonomy" id="1169474"/>
    <lineage>
        <taxon>Eukaryota</taxon>
        <taxon>Sar</taxon>
        <taxon>Alveolata</taxon>
        <taxon>Colpodellida</taxon>
        <taxon>Chromeraceae</taxon>
        <taxon>Chromera</taxon>
    </lineage>
</organism>
<keyword evidence="4" id="KW-0732">Signal</keyword>
<feature type="chain" id="PRO_5005189502" description="G8 domain-containing protein" evidence="4">
    <location>
        <begin position="30"/>
        <end position="1509"/>
    </location>
</feature>
<feature type="compositionally biased region" description="Pro residues" evidence="3">
    <location>
        <begin position="441"/>
        <end position="458"/>
    </location>
</feature>
<dbReference type="InterPro" id="IPR000421">
    <property type="entry name" value="FA58C"/>
</dbReference>
<dbReference type="InterPro" id="IPR055401">
    <property type="entry name" value="CEMIP_beta-hel_dom"/>
</dbReference>
<feature type="domain" description="G8" evidence="6">
    <location>
        <begin position="528"/>
        <end position="654"/>
    </location>
</feature>
<dbReference type="Gene3D" id="2.60.120.260">
    <property type="entry name" value="Galactose-binding domain-like"/>
    <property type="match status" value="2"/>
</dbReference>
<evidence type="ECO:0008006" key="8">
    <source>
        <dbReference type="Google" id="ProtNLM"/>
    </source>
</evidence>
<evidence type="ECO:0000256" key="3">
    <source>
        <dbReference type="SAM" id="MobiDB-lite"/>
    </source>
</evidence>
<dbReference type="Pfam" id="PF10162">
    <property type="entry name" value="G8"/>
    <property type="match status" value="1"/>
</dbReference>
<dbReference type="Pfam" id="PF00754">
    <property type="entry name" value="F5_F8_type_C"/>
    <property type="match status" value="1"/>
</dbReference>
<evidence type="ECO:0000256" key="2">
    <source>
        <dbReference type="ARBA" id="ARBA00038413"/>
    </source>
</evidence>
<evidence type="ECO:0000313" key="7">
    <source>
        <dbReference type="EMBL" id="CEM23479.1"/>
    </source>
</evidence>
<dbReference type="SMART" id="SM01225">
    <property type="entry name" value="G8"/>
    <property type="match status" value="1"/>
</dbReference>
<keyword evidence="1" id="KW-0325">Glycoprotein</keyword>
<dbReference type="InterPro" id="IPR019316">
    <property type="entry name" value="G8_domain"/>
</dbReference>
<dbReference type="VEuPathDB" id="CryptoDB:Cvel_4177"/>
<dbReference type="Pfam" id="PF24606">
    <property type="entry name" value="CEMIP_beta-hel"/>
    <property type="match status" value="1"/>
</dbReference>
<dbReference type="PANTHER" id="PTHR47687:SF4">
    <property type="entry name" value="G8 DOMAIN-CONTAINING PROTEIN DDB_G0286311-RELATED"/>
    <property type="match status" value="1"/>
</dbReference>
<dbReference type="PROSITE" id="PS51484">
    <property type="entry name" value="G8"/>
    <property type="match status" value="1"/>
</dbReference>
<evidence type="ECO:0000256" key="4">
    <source>
        <dbReference type="SAM" id="SignalP"/>
    </source>
</evidence>
<feature type="domain" description="F5/8 type C" evidence="5">
    <location>
        <begin position="71"/>
        <end position="224"/>
    </location>
</feature>
<evidence type="ECO:0000259" key="6">
    <source>
        <dbReference type="PROSITE" id="PS51484"/>
    </source>
</evidence>
<proteinExistence type="inferred from homology"/>
<accession>A0A0G4G4X5</accession>
<dbReference type="EMBL" id="CDMZ01000894">
    <property type="protein sequence ID" value="CEM23479.1"/>
    <property type="molecule type" value="Genomic_DNA"/>
</dbReference>
<reference evidence="7" key="1">
    <citation type="submission" date="2014-11" db="EMBL/GenBank/DDBJ databases">
        <authorList>
            <person name="Otto D Thomas"/>
            <person name="Naeem Raeece"/>
        </authorList>
    </citation>
    <scope>NUCLEOTIDE SEQUENCE</scope>
</reference>
<evidence type="ECO:0000259" key="5">
    <source>
        <dbReference type="PROSITE" id="PS50022"/>
    </source>
</evidence>
<feature type="signal peptide" evidence="4">
    <location>
        <begin position="1"/>
        <end position="29"/>
    </location>
</feature>
<sequence length="1509" mass="166557">MNRARCSSDSRSGVVLLLLVALLLHPASAQSGQRLWQSCNLGQPCEQTKCFAQHTRGPYPLCIPESECNGCMSAEDYRALVPSKQVNVAVMKPAVASSQHSSDYDASNAVDGKEDWLIHRWVSGNVLPHTLEIDFGSPYEISSFRLMGGLKTASGFERVITEFTIDAYDQLSDSWTMIYGALGNTQSDLTASFPKTLTGKVRLSVTAVDSDTVARVYEFEVFGVKPATWDRMTNVAMGKPASADSAFTGYAPEKAVDGVDTRYEDRWVSLAGNQGVHWLEIDLQGSFALLGANLKAGLPPSSPLDSFVIEGFDESKMEWVPLHFPVTGNKEIFWYKDFRGDPKREVLSASRVRLSILYTGPSDFFARVYEFRVFGIPAGEWVPPLSVQMWEACRQTEECKPIVCETRDFQSGQCRPELDCDDGSCADLFRPPSEGSTGFNPLPPPALPPPETPCPLSPPSASDFTPMPPPVSMPPLLPLTYVPTPLIPSPLVANEVVHLSRPPVPSPPPANPVCPWHAPGLKIWHDAATWPSGIVPQPDGTSEITLPPNTHVLVLGCSLPPPSAGFFKKIIIPSSSSLVFADEPIHLRVSDIEVMQGGALVIGSEECRTSADISISFVGSKSDTSIKKQLLSHQGSSVDIHGRRFFPTWSRLAAPVEAGDWGVLLQEPVDWLPGQQVVVVTSEYRDEITQQNEIRSIRTVSEGGKFLELDKPLQFPHYAGMEYQVEVGLLSRTVRIQGEEADSEYDEFGGDIRIEGIGRLSGVQLARMGKKNMLGRYPAHFHFAGDRNYDSYFRDMSCYHTYFRCLVVHSTNSTYVEENVAFDVTGHAYYLEAGDEENNIFRWNLGAFVHTVGRPAQGPGQEGEIFTESPYLIQPDDSAASVFYFANPYQIIEGNAASGGWAGYSIPKLNRPVRAPDNGMEPAKRPFKSFQGNSAHSAGYMWHLAGCMYIGGELYIRQDGLLEYNSGRGDSSRDTKDPQGQFDDFISLKNSSFFLCNRAVQHWGSRMEVEQFEMHDTELMGQAFGEGWFGKGVVNGFSGNTHVTGRNPPGGFEWYDTHTQALLTDVTFRNFPSGQTSKIFQTLTHADEFKPQVINGLSGIVLEPTVAESEVFGNRRRPTGAFRYFSVVDRNHWQGGGEVIIGSFSALPSEDGLGDWWVMHENCEVRDPVQNVIFCDRQGPGGEMFDAAHIGIEIPGLISGTGGESWRDDVVGRTTLFGDSMSVSQGKERWASLTRNRGVTGPVSEHLGWFLTVDNGAPKRIDLSIGQLPRNGHLILATPFPKGTTFTLTRSLRWSDENFSGVKVNSLQAAVDGSGAEYFFDESGTSDFGILYVKVRAPYWGDWARGGASIPKLMTRYDYEINAVCPEGTDTENFCTLPSGSNVMPTTALPSLSPAGEARKDPPIDNYDFCNGDRQCQETRCYRYNQWWSACLVKDTCDSSKHECVDVTDDTAPSCEDNPEGCQRLWGNCHTDRRCMPLLCYEEDRYGGSCRQMGDCPDDWRCNVIPFEG</sequence>
<gene>
    <name evidence="7" type="ORF">Cvel_4177</name>
</gene>
<dbReference type="InterPro" id="IPR052334">
    <property type="entry name" value="G8_domain-comF-like"/>
</dbReference>
<dbReference type="PANTHER" id="PTHR47687">
    <property type="entry name" value="G8 DOMAIN-CONTAINING PROTEIN DDB_G0288475-RELATED"/>
    <property type="match status" value="1"/>
</dbReference>
<name>A0A0G4G4X5_9ALVE</name>
<comment type="similarity">
    <text evidence="2">Belongs to the comF family.</text>
</comment>